<sequence length="554" mass="63949">MLKKTLFFLLLVTACLSFPTLIENVNFGLVDWLRKDLSDINFESLIQNDYEFVHGVASGDSTNDSVILWTRISPSIETTDDIPVFLSISEDKLFKNQSTFTVVTNQKVDYTVKVDITGLLPNRDYYYQFFALSGRSSRIGHTKTFPNENDIIEEIKFSVHSCSNYAGGFFTAYAMSAIKESVDFVIHLGDYIYEYENGKYTNGTDIGRTHFPNKELYELDDYRQRYGSYRLDEDLQLSHGDYPWVVVWDDHELADNSWLRGSVNTQGIEYVNRRNAFLQAYHEWMPIRPQENLSKIWRPFNFGDLADLFMIDTRHYSRDVTDTYDNGDYIASIADRPERTMMGFDQEEWLYTSLNKSNATWKLIGSQTVVNSISFEKIGEIIGDPFTERNYDSFDGYTANRKRFIDAIVENDLQNVILFSGDFHISWVHEIFSNSSTYNFQSGKGSSIVEFAVTGTSSPTTFPKNYTIEQCYDVSELLVSSNEGVVWNEGWFRGYSEVNVNKDELVVKFYGVDVKNNDREEVLLATFAVDKNTNHVRRDFNDVVAYGYLDKKLS</sequence>
<organism evidence="1 2">
    <name type="scientific">[Candida] jaroonii</name>
    <dbReference type="NCBI Taxonomy" id="467808"/>
    <lineage>
        <taxon>Eukaryota</taxon>
        <taxon>Fungi</taxon>
        <taxon>Dikarya</taxon>
        <taxon>Ascomycota</taxon>
        <taxon>Saccharomycotina</taxon>
        <taxon>Pichiomycetes</taxon>
        <taxon>Debaryomycetaceae</taxon>
        <taxon>Yamadazyma</taxon>
    </lineage>
</organism>
<accession>A0ACA9YE81</accession>
<protein>
    <submittedName>
        <fullName evidence="1">Uncharacterized protein</fullName>
    </submittedName>
</protein>
<evidence type="ECO:0000313" key="1">
    <source>
        <dbReference type="EMBL" id="CAH6723386.1"/>
    </source>
</evidence>
<comment type="caution">
    <text evidence="1">The sequence shown here is derived from an EMBL/GenBank/DDBJ whole genome shotgun (WGS) entry which is preliminary data.</text>
</comment>
<dbReference type="EMBL" id="CALSDN010000015">
    <property type="protein sequence ID" value="CAH6723386.1"/>
    <property type="molecule type" value="Genomic_DNA"/>
</dbReference>
<name>A0ACA9YE81_9ASCO</name>
<gene>
    <name evidence="1" type="ORF">CLIB1444_15S00144</name>
</gene>
<keyword evidence="2" id="KW-1185">Reference proteome</keyword>
<reference evidence="1" key="1">
    <citation type="submission" date="2022-06" db="EMBL/GenBank/DDBJ databases">
        <authorList>
            <person name="Legras J.-L."/>
            <person name="Devillers H."/>
            <person name="Grondin C."/>
        </authorList>
    </citation>
    <scope>NUCLEOTIDE SEQUENCE</scope>
    <source>
        <strain evidence="1">CLIB 1444</strain>
    </source>
</reference>
<proteinExistence type="predicted"/>
<dbReference type="Proteomes" id="UP001152531">
    <property type="component" value="Unassembled WGS sequence"/>
</dbReference>
<evidence type="ECO:0000313" key="2">
    <source>
        <dbReference type="Proteomes" id="UP001152531"/>
    </source>
</evidence>